<reference evidence="4 5" key="1">
    <citation type="submission" date="2016-08" db="EMBL/GenBank/DDBJ databases">
        <title>Genomes of anaerobic fungi encode conserved fungal cellulosomes for biomass hydrolysis.</title>
        <authorList>
            <consortium name="DOE Joint Genome Institute"/>
            <person name="Haitjema C.H."/>
            <person name="Gilmore S.P."/>
            <person name="Henske J.K."/>
            <person name="Solomon K.V."/>
            <person name="De Groot R."/>
            <person name="Kuo A."/>
            <person name="Mondo S.J."/>
            <person name="Salamov A.A."/>
            <person name="Labutti K."/>
            <person name="Zhao Z."/>
            <person name="Chiniquy J."/>
            <person name="Barry K."/>
            <person name="Brewer H.M."/>
            <person name="Purvine S.O."/>
            <person name="Wright A.T."/>
            <person name="Boxma B."/>
            <person name="Van Alen T."/>
            <person name="Hackstein J.H."/>
            <person name="Baker S.E."/>
            <person name="Grigoriev I.V."/>
            <person name="O'Malley M.A."/>
        </authorList>
    </citation>
    <scope>NUCLEOTIDE SEQUENCE [LARGE SCALE GENOMIC DNA]</scope>
    <source>
        <strain evidence="5">finn</strain>
    </source>
</reference>
<protein>
    <submittedName>
        <fullName evidence="4">Uncharacterized protein</fullName>
    </submittedName>
</protein>
<dbReference type="Proteomes" id="UP000193719">
    <property type="component" value="Unassembled WGS sequence"/>
</dbReference>
<comment type="caution">
    <text evidence="4">The sequence shown here is derived from an EMBL/GenBank/DDBJ whole genome shotgun (WGS) entry which is preliminary data.</text>
</comment>
<evidence type="ECO:0000256" key="1">
    <source>
        <dbReference type="SAM" id="Coils"/>
    </source>
</evidence>
<keyword evidence="1" id="KW-0175">Coiled coil</keyword>
<keyword evidence="3" id="KW-0472">Membrane</keyword>
<reference evidence="4 5" key="2">
    <citation type="submission" date="2016-08" db="EMBL/GenBank/DDBJ databases">
        <title>Pervasive Adenine N6-methylation of Active Genes in Fungi.</title>
        <authorList>
            <consortium name="DOE Joint Genome Institute"/>
            <person name="Mondo S.J."/>
            <person name="Dannebaum R.O."/>
            <person name="Kuo R.C."/>
            <person name="Labutti K."/>
            <person name="Haridas S."/>
            <person name="Kuo A."/>
            <person name="Salamov A."/>
            <person name="Ahrendt S.R."/>
            <person name="Lipzen A."/>
            <person name="Sullivan W."/>
            <person name="Andreopoulos W.B."/>
            <person name="Clum A."/>
            <person name="Lindquist E."/>
            <person name="Daum C."/>
            <person name="Ramamoorthy G.K."/>
            <person name="Gryganskyi A."/>
            <person name="Culley D."/>
            <person name="Magnuson J.K."/>
            <person name="James T.Y."/>
            <person name="O'Malley M.A."/>
            <person name="Stajich J.E."/>
            <person name="Spatafora J.W."/>
            <person name="Visel A."/>
            <person name="Grigoriev I.V."/>
        </authorList>
    </citation>
    <scope>NUCLEOTIDE SEQUENCE [LARGE SCALE GENOMIC DNA]</scope>
    <source>
        <strain evidence="5">finn</strain>
    </source>
</reference>
<evidence type="ECO:0000256" key="2">
    <source>
        <dbReference type="SAM" id="MobiDB-lite"/>
    </source>
</evidence>
<dbReference type="EMBL" id="MCFH01000031">
    <property type="protein sequence ID" value="ORX47310.1"/>
    <property type="molecule type" value="Genomic_DNA"/>
</dbReference>
<keyword evidence="3" id="KW-0812">Transmembrane</keyword>
<feature type="compositionally biased region" description="Low complexity" evidence="2">
    <location>
        <begin position="720"/>
        <end position="734"/>
    </location>
</feature>
<proteinExistence type="predicted"/>
<keyword evidence="5" id="KW-1185">Reference proteome</keyword>
<feature type="coiled-coil region" evidence="1">
    <location>
        <begin position="1254"/>
        <end position="1288"/>
    </location>
</feature>
<name>A0A1Y1V4S7_9FUNG</name>
<evidence type="ECO:0000313" key="4">
    <source>
        <dbReference type="EMBL" id="ORX47310.1"/>
    </source>
</evidence>
<dbReference type="STRING" id="1754191.A0A1Y1V4S7"/>
<feature type="region of interest" description="Disordered" evidence="2">
    <location>
        <begin position="708"/>
        <end position="734"/>
    </location>
</feature>
<keyword evidence="3" id="KW-1133">Transmembrane helix</keyword>
<feature type="transmembrane region" description="Helical" evidence="3">
    <location>
        <begin position="1292"/>
        <end position="1314"/>
    </location>
</feature>
<gene>
    <name evidence="4" type="ORF">BCR36DRAFT_584824</name>
</gene>
<evidence type="ECO:0000256" key="3">
    <source>
        <dbReference type="SAM" id="Phobius"/>
    </source>
</evidence>
<evidence type="ECO:0000313" key="5">
    <source>
        <dbReference type="Proteomes" id="UP000193719"/>
    </source>
</evidence>
<sequence>MKAIVNAKDNENNMSNVLMNKTIKKTSASFKTGESGKKIKIDINDMSSDFNINKNKKIIVNSPAVSSPLTIIKHISKEINQKYQEEEEEIDNFNDIDCDELENKLDLYRNHDESFNSINNKNNLYFGTYEDLCSSSNFNSNSMTTSYSLKNISTFNNDIYVDEKKNKKKKHITINGPITFPNSDDKNNISTNGEVINNFNVHKNNSTPNTPVSTLADKVCNLKYPFTSFILKKKLGKRANKSSSVLDNHEDKGKDDNYLYNNHFDNAKNNSFNMISSYNKNINNHKGLSESVLELYDSKENTEEKQKLSDENKIGSPLGEIVDLDISSIKKSNSNPKIIDNTSRSISQSTINYANNMTTVTSDTITGTIHNLNNKNGNKIPIEIYDDEDFDFSGIQENQTLKLNENLMGSNSSSSYNSINFNPLFQKNSLNNDVFNNINKISNSNNSSKNNSNNHVEVYDDEDFDFTDLSDQKLKIDEKLLRPNANNQPLNLKVLLDMKEKSDDSKLPYNTISLSTYLSTNPDAKKKNGLINKNMESYIDDDFDDFDSQDVKTNLDPNTSCVDNDAAVSKSMESKKSMKSVNQNNNNKFQNIEIYDDNDFDFTDIGNQPIKIDEKLLNPNRGNPNMFNPYSICEINNIKGKSNDSKTSMKTPYQTISLNSFHSYLTKDKFTKDNNLTNIINNEYENLLSETKHTFDDTFSLSSNDSDFLSGKSESAAPIKKNTNSKSSSDNSNIRNQKEHIDFLKDTTLISQTTQSKIDDDIESKDNINGYKDDNQKDNTHTLMKDNVNNINPVYRCDSLKAIIFQKFFGIEPKEDVSENFQETNDEAYHCLLDELTDIISNGIRNSASEDQEKTKDVRKIIADINQRGIEMRKAAHVHPLNQSSVFSSEQDAHHAVKGKNILKKKKRHAKKNTHKVGKSSNASSTILREMDFFKKNMTLDKNIKDVLEDNNKKEKSIEEDKVLQDTQVESEKPISKIRVSSDGSLIPNTFSEIFKQSIAVKAPINYEQSNSMDREQVPLSKSFNKSSSSRLQYHKFLSKNQFVLSDSMIRHINRFKTSSQENANYSIDNLFDSLQSQEILDKILSNHDNVIDNNSLSELLAAEFQSISDYDEETKFNLNSEPSLDNFNRKNLNASISKDKVKRAFKYIDSIRKTNLDTNITSPINSLFSSKRNQRSWNGYDKVTTFKRNHLYYTIMDIINDIKNDIFCNPWNELNEKLNKAILENIEWEESIQQFQTHWKRERQTFPELQSELEKWNDEYNEQMNIIEEYNRELKILDQQINLRKQRTKQFLMLFIGLIFTEIIVLFYLRFFIFTDTIPSNMNTNGFWLPYLKTVIQNIYPFNK</sequence>
<accession>A0A1Y1V4S7</accession>
<organism evidence="4 5">
    <name type="scientific">Piromyces finnis</name>
    <dbReference type="NCBI Taxonomy" id="1754191"/>
    <lineage>
        <taxon>Eukaryota</taxon>
        <taxon>Fungi</taxon>
        <taxon>Fungi incertae sedis</taxon>
        <taxon>Chytridiomycota</taxon>
        <taxon>Chytridiomycota incertae sedis</taxon>
        <taxon>Neocallimastigomycetes</taxon>
        <taxon>Neocallimastigales</taxon>
        <taxon>Neocallimastigaceae</taxon>
        <taxon>Piromyces</taxon>
    </lineage>
</organism>
<dbReference type="OrthoDB" id="10628258at2759"/>